<evidence type="ECO:0000313" key="6">
    <source>
        <dbReference type="Proteomes" id="UP001249020"/>
    </source>
</evidence>
<dbReference type="GO" id="GO:0016887">
    <property type="term" value="F:ATP hydrolysis activity"/>
    <property type="evidence" value="ECO:0007669"/>
    <property type="project" value="InterPro"/>
</dbReference>
<comment type="caution">
    <text evidence="5">The sequence shown here is derived from an EMBL/GenBank/DDBJ whole genome shotgun (WGS) entry which is preliminary data.</text>
</comment>
<dbReference type="EMBL" id="JAVRIE010000005">
    <property type="protein sequence ID" value="MDT0583477.1"/>
    <property type="molecule type" value="Genomic_DNA"/>
</dbReference>
<feature type="region of interest" description="Disordered" evidence="1">
    <location>
        <begin position="1699"/>
        <end position="1719"/>
    </location>
</feature>
<evidence type="ECO:0000313" key="5">
    <source>
        <dbReference type="EMBL" id="MDT0583477.1"/>
    </source>
</evidence>
<keyword evidence="6" id="KW-1185">Reference proteome</keyword>
<evidence type="ECO:0000259" key="4">
    <source>
        <dbReference type="Pfam" id="PF25472"/>
    </source>
</evidence>
<reference evidence="5 6" key="1">
    <citation type="submission" date="2023-09" db="EMBL/GenBank/DDBJ databases">
        <authorList>
            <person name="Rey-Velasco X."/>
        </authorList>
    </citation>
    <scope>NUCLEOTIDE SEQUENCE [LARGE SCALE GENOMIC DNA]</scope>
    <source>
        <strain evidence="5 6">W409</strain>
    </source>
</reference>
<dbReference type="Pfam" id="PF00004">
    <property type="entry name" value="AAA"/>
    <property type="match status" value="1"/>
</dbReference>
<sequence length="1719" mass="194631">MASDQEQLDQAVADGGAYEVIRARLISQASTLKTKVDNLNNARIEEFGQAKLEVAGRVRVRTENNCVARDIVPVGKDLLFGYNVFIGLKKETQVADVFSLYHLVEQDGTYELEQKDLAGSFLADPSFVKEFNELYVYYKEARLIQLKVQNQTLFAVFQIGRKLEDIRVFQWRIEKDGSANYIDNRGERAIKKAPSHDFEWKTAGREHHETGSHPHINVLDQVFVETINGQLTIKVENNTEDGLGIYNEEVDDETQSLADATVQYAQVGSLILLKILPYREKNYRYLVFNVRTQKVNRIDAIGLACISLPEDHGIIFPGGYYLQNGETKKFPDEIDGLTFKRSIRSPNGEDVLFIFYEPESGLAGLYSYNLIRKELQNPIYAHGFSIFDNGKMVIFSSEDEATRVHPMQVWETPYYSDEFAAKQPNKDSFYSRIGNKELVRGISDIVSIHRNINSNNPSRASYEDLIKTAKSMFDTYYWIADAEVDGLGEVIKEITSTAELVIDEFEKVEQIRHQAILALSEAEEKQQAVIGSIRITSWSTPQEFVDCLMNLRKQRGFLVTLKDQRYIDKERITELDDAVQTAFDEVSNATVTFLSDDSALQPYIDSVTTLEKRIETAELVVVINEVNEELESLSLGLDLLTEVLNGLKIDDATKRTKILDDISEIYSKLNKVKAQGRNRRKNLGSSEASAEFAAQFRLFSQSISSALAMVDTPDKAEEQLSRLLIQLEELESKFSEFDEFLGDIMEKREELHSAFESRKQSLMEEQQRRAQNIFSAAERILKGVSRRANGFNDPTDLNTYFASDPMILKIAELAQQLRELNDQIKADDLESQLKAVKEQGIRSLRDKQDIFEDGGAVIKLGKHKFSVNTQNLDLTLLPRDDGLYRHLVGTDYYERVENEELSTLKPYWQQNSVSENAEVSRAEYLCSVILQDAENQRNELSLTQLYDLASDPKDKDKSAALSKIIRDYMTARYQEGYEKGIHDADALRLLQALLPIHQKADLLRFAPKARALAIMFWTHSLADDNQRTLWCSHAQSALILSKSFSTLAGFKQLRAQLVQAMKAFVCTYTLHFDDTNIDQAVDYLSLELAQDKLEFVTSQSGTDIKRLFEQAIKNLGHEKDFRDAMQQFERRLADGRKALSSKSTQATIAGLHEQWTLACAWIEATLGQQADGEPTADLELVQQKHYIEEAAALVIAGTNLPVRVTSIKLNAKITDLLSDHPRIKNGELHLSVDEFNQRLSHYHTTHVLNFERYHQLRNSLMKESRKELQLEAYNAKPLSSFVRNRLINEVYLPIIGDNLAKQMGTVGDDKRTDLMGLLLLISPPGYGKTTLMEYIADRLGLVFMKINCPSLGHDVTSIDPGNAPNATAKQELEKLNLGLEMGNNVMLYLDDIQHTHPEFLQKFIALCDGTRRIEGVWKGESKTYDMRGKKFCVVMAGNPYTESGDVFKVPDMLANRADIYNLGDVLGGKEEQFALSYIENALTSNPVLAPLALRDMKDVYQFVAMANGEEVASSEFSHQYSGAETNEIVSVLKHLQAIQEVILKVNLQYIESAATAEDYREEPPFKLQGSYRNMNKMTEKVSAVMNHQELMQLIGDHYTGEAQTLTSGAEENLLKLAMLRGVMTEQQRQRWEHICSAFDSKQSQNIEGDPQLQAVRQLSQMAGALEAIKVDMQQSDTGDLIRPINRVAAAMQLLSRVWSGDKKEADKESEEDNIDSKEP</sequence>
<dbReference type="Pfam" id="PF12458">
    <property type="entry name" value="DUF3686"/>
    <property type="match status" value="1"/>
</dbReference>
<dbReference type="GO" id="GO:0005524">
    <property type="term" value="F:ATP binding"/>
    <property type="evidence" value="ECO:0007669"/>
    <property type="project" value="InterPro"/>
</dbReference>
<feature type="domain" description="DUF3686" evidence="3">
    <location>
        <begin position="32"/>
        <end position="477"/>
    </location>
</feature>
<organism evidence="5 6">
    <name type="scientific">Brumicola blandensis</name>
    <dbReference type="NCBI Taxonomy" id="3075611"/>
    <lineage>
        <taxon>Bacteria</taxon>
        <taxon>Pseudomonadati</taxon>
        <taxon>Pseudomonadota</taxon>
        <taxon>Gammaproteobacteria</taxon>
        <taxon>Alteromonadales</taxon>
        <taxon>Alteromonadaceae</taxon>
        <taxon>Brumicola</taxon>
    </lineage>
</organism>
<dbReference type="SUPFAM" id="SSF52540">
    <property type="entry name" value="P-loop containing nucleoside triphosphate hydrolases"/>
    <property type="match status" value="1"/>
</dbReference>
<evidence type="ECO:0000256" key="1">
    <source>
        <dbReference type="SAM" id="MobiDB-lite"/>
    </source>
</evidence>
<dbReference type="RefSeq" id="WP_311362246.1">
    <property type="nucleotide sequence ID" value="NZ_JAVRIE010000005.1"/>
</dbReference>
<name>A0AAW8R500_9ALTE</name>
<dbReference type="InterPro" id="IPR057224">
    <property type="entry name" value="DUF7902"/>
</dbReference>
<dbReference type="Gene3D" id="3.40.50.300">
    <property type="entry name" value="P-loop containing nucleotide triphosphate hydrolases"/>
    <property type="match status" value="1"/>
</dbReference>
<dbReference type="Pfam" id="PF25472">
    <property type="entry name" value="DUF7902"/>
    <property type="match status" value="1"/>
</dbReference>
<dbReference type="InterPro" id="IPR027417">
    <property type="entry name" value="P-loop_NTPase"/>
</dbReference>
<proteinExistence type="predicted"/>
<accession>A0AAW8R500</accession>
<protein>
    <submittedName>
        <fullName evidence="5">DNA repair ATPase</fullName>
    </submittedName>
</protein>
<dbReference type="InterPro" id="IPR003959">
    <property type="entry name" value="ATPase_AAA_core"/>
</dbReference>
<gene>
    <name evidence="5" type="ORF">RM544_13090</name>
</gene>
<dbReference type="InterPro" id="IPR020958">
    <property type="entry name" value="DUF3686"/>
</dbReference>
<feature type="domain" description="DUF7902" evidence="4">
    <location>
        <begin position="599"/>
        <end position="682"/>
    </location>
</feature>
<evidence type="ECO:0000259" key="3">
    <source>
        <dbReference type="Pfam" id="PF12458"/>
    </source>
</evidence>
<dbReference type="Proteomes" id="UP001249020">
    <property type="component" value="Unassembled WGS sequence"/>
</dbReference>
<feature type="domain" description="ATPase AAA-type core" evidence="2">
    <location>
        <begin position="1318"/>
        <end position="1393"/>
    </location>
</feature>
<evidence type="ECO:0000259" key="2">
    <source>
        <dbReference type="Pfam" id="PF00004"/>
    </source>
</evidence>